<feature type="transmembrane region" description="Helical" evidence="9">
    <location>
        <begin position="151"/>
        <end position="170"/>
    </location>
</feature>
<dbReference type="GO" id="GO:0003677">
    <property type="term" value="F:DNA binding"/>
    <property type="evidence" value="ECO:0007669"/>
    <property type="project" value="UniProtKB-KW"/>
</dbReference>
<sequence>MTIREIEELSGMPRANIRFYEAEGLLRPDRDTNGYRNYSEEDLRILQKIRLLRALHVSLENIRQVASGKRHLEDVLSFHLRALRDQEEDHRSSREICEKLCVEQAEFASFDAVPYLDLLEKDPAGEDIGFEKYGSDAAYPWQRFFARELDLSIYGLIWSCFLSLGMHVNIRELSVGMMILGIVMQILLLILVEPFLLCLTGTTPGKCLFGFRVAAAEGRRLTWREALGRTWQVLKQGYGLQIPIYEWICLYRSYQACKAGKLLGWEEESRITKSSCRLPVRGILYVAVSAFLAAAGFFIWQAGAIPQNRGELTRREFCENYNQMQEYYGIHRPVNLPDTPLYQSVAHPMVLDEKGEWQELPGISQNFGGGYSALPVLEFKEEQGKVREIQFSLAYENENVTVTSYGDFMALAALSFICAQEEYSIVRNPPQEIYREVRANADQFQDFTVSAAGCVVECQVEETGYSWAEGGEVRTPVYGEASSYWLEFSVRKL</sequence>
<dbReference type="InterPro" id="IPR009061">
    <property type="entry name" value="DNA-bd_dom_put_sf"/>
</dbReference>
<evidence type="ECO:0000256" key="4">
    <source>
        <dbReference type="ARBA" id="ARBA00022989"/>
    </source>
</evidence>
<gene>
    <name evidence="11" type="ORF">H9935_05915</name>
</gene>
<dbReference type="PROSITE" id="PS50937">
    <property type="entry name" value="HTH_MERR_2"/>
    <property type="match status" value="1"/>
</dbReference>
<dbReference type="SMART" id="SM00422">
    <property type="entry name" value="HTH_MERR"/>
    <property type="match status" value="1"/>
</dbReference>
<dbReference type="GO" id="GO:0016020">
    <property type="term" value="C:membrane"/>
    <property type="evidence" value="ECO:0007669"/>
    <property type="project" value="UniProtKB-SubCell"/>
</dbReference>
<dbReference type="PANTHER" id="PTHR30204:SF69">
    <property type="entry name" value="MERR-FAMILY TRANSCRIPTIONAL REGULATOR"/>
    <property type="match status" value="1"/>
</dbReference>
<keyword evidence="6" id="KW-0238">DNA-binding</keyword>
<evidence type="ECO:0000256" key="8">
    <source>
        <dbReference type="ARBA" id="ARBA00023163"/>
    </source>
</evidence>
<dbReference type="InterPro" id="IPR000551">
    <property type="entry name" value="MerR-type_HTH_dom"/>
</dbReference>
<feature type="transmembrane region" description="Helical" evidence="9">
    <location>
        <begin position="176"/>
        <end position="199"/>
    </location>
</feature>
<comment type="caution">
    <text evidence="11">The sequence shown here is derived from an EMBL/GenBank/DDBJ whole genome shotgun (WGS) entry which is preliminary data.</text>
</comment>
<evidence type="ECO:0000256" key="5">
    <source>
        <dbReference type="ARBA" id="ARBA00023015"/>
    </source>
</evidence>
<dbReference type="EMBL" id="DWWV01000070">
    <property type="protein sequence ID" value="HJC10336.1"/>
    <property type="molecule type" value="Genomic_DNA"/>
</dbReference>
<dbReference type="CDD" id="cd00592">
    <property type="entry name" value="HTH_MerR-like"/>
    <property type="match status" value="1"/>
</dbReference>
<dbReference type="InterPro" id="IPR047057">
    <property type="entry name" value="MerR_fam"/>
</dbReference>
<evidence type="ECO:0000259" key="10">
    <source>
        <dbReference type="PROSITE" id="PS50937"/>
    </source>
</evidence>
<dbReference type="PANTHER" id="PTHR30204">
    <property type="entry name" value="REDOX-CYCLING DRUG-SENSING TRANSCRIPTIONAL ACTIVATOR SOXR"/>
    <property type="match status" value="1"/>
</dbReference>
<evidence type="ECO:0000256" key="2">
    <source>
        <dbReference type="ARBA" id="ARBA00022491"/>
    </source>
</evidence>
<dbReference type="Pfam" id="PF06271">
    <property type="entry name" value="RDD"/>
    <property type="match status" value="1"/>
</dbReference>
<feature type="domain" description="HTH merR-type" evidence="10">
    <location>
        <begin position="1"/>
        <end position="68"/>
    </location>
</feature>
<dbReference type="Gene3D" id="1.10.1660.10">
    <property type="match status" value="1"/>
</dbReference>
<dbReference type="AlphaFoldDB" id="A0A9D2SKF2"/>
<name>A0A9D2SKF2_9FIRM</name>
<proteinExistence type="predicted"/>
<feature type="transmembrane region" description="Helical" evidence="9">
    <location>
        <begin position="282"/>
        <end position="300"/>
    </location>
</feature>
<dbReference type="Proteomes" id="UP000823893">
    <property type="component" value="Unassembled WGS sequence"/>
</dbReference>
<reference evidence="11" key="2">
    <citation type="submission" date="2021-04" db="EMBL/GenBank/DDBJ databases">
        <authorList>
            <person name="Gilroy R."/>
        </authorList>
    </citation>
    <scope>NUCLEOTIDE SEQUENCE</scope>
    <source>
        <strain evidence="11">ChiSxjej6B18-287</strain>
    </source>
</reference>
<accession>A0A9D2SKF2</accession>
<evidence type="ECO:0000256" key="9">
    <source>
        <dbReference type="SAM" id="Phobius"/>
    </source>
</evidence>
<evidence type="ECO:0000313" key="11">
    <source>
        <dbReference type="EMBL" id="HJC10336.1"/>
    </source>
</evidence>
<reference evidence="11" key="1">
    <citation type="journal article" date="2021" name="PeerJ">
        <title>Extensive microbial diversity within the chicken gut microbiome revealed by metagenomics and culture.</title>
        <authorList>
            <person name="Gilroy R."/>
            <person name="Ravi A."/>
            <person name="Getino M."/>
            <person name="Pursley I."/>
            <person name="Horton D.L."/>
            <person name="Alikhan N.F."/>
            <person name="Baker D."/>
            <person name="Gharbi K."/>
            <person name="Hall N."/>
            <person name="Watson M."/>
            <person name="Adriaenssens E.M."/>
            <person name="Foster-Nyarko E."/>
            <person name="Jarju S."/>
            <person name="Secka A."/>
            <person name="Antonio M."/>
            <person name="Oren A."/>
            <person name="Chaudhuri R.R."/>
            <person name="La Ragione R."/>
            <person name="Hildebrand F."/>
            <person name="Pallen M.J."/>
        </authorList>
    </citation>
    <scope>NUCLEOTIDE SEQUENCE</scope>
    <source>
        <strain evidence="11">ChiSxjej6B18-287</strain>
    </source>
</reference>
<keyword evidence="3 9" id="KW-0812">Transmembrane</keyword>
<dbReference type="SUPFAM" id="SSF46955">
    <property type="entry name" value="Putative DNA-binding domain"/>
    <property type="match status" value="1"/>
</dbReference>
<dbReference type="InterPro" id="IPR010432">
    <property type="entry name" value="RDD"/>
</dbReference>
<evidence type="ECO:0000256" key="7">
    <source>
        <dbReference type="ARBA" id="ARBA00023136"/>
    </source>
</evidence>
<keyword evidence="7 9" id="KW-0472">Membrane</keyword>
<dbReference type="Pfam" id="PF13411">
    <property type="entry name" value="MerR_1"/>
    <property type="match status" value="1"/>
</dbReference>
<protein>
    <submittedName>
        <fullName evidence="11">MerR family transcriptional regulator</fullName>
    </submittedName>
</protein>
<evidence type="ECO:0000256" key="6">
    <source>
        <dbReference type="ARBA" id="ARBA00023125"/>
    </source>
</evidence>
<keyword evidence="2" id="KW-0678">Repressor</keyword>
<dbReference type="GO" id="GO:0003700">
    <property type="term" value="F:DNA-binding transcription factor activity"/>
    <property type="evidence" value="ECO:0007669"/>
    <property type="project" value="InterPro"/>
</dbReference>
<keyword evidence="4 9" id="KW-1133">Transmembrane helix</keyword>
<comment type="subcellular location">
    <subcellularLocation>
        <location evidence="1">Membrane</location>
        <topology evidence="1">Multi-pass membrane protein</topology>
    </subcellularLocation>
</comment>
<evidence type="ECO:0000313" key="12">
    <source>
        <dbReference type="Proteomes" id="UP000823893"/>
    </source>
</evidence>
<keyword evidence="5" id="KW-0805">Transcription regulation</keyword>
<evidence type="ECO:0000256" key="1">
    <source>
        <dbReference type="ARBA" id="ARBA00004141"/>
    </source>
</evidence>
<keyword evidence="8" id="KW-0804">Transcription</keyword>
<evidence type="ECO:0000256" key="3">
    <source>
        <dbReference type="ARBA" id="ARBA00022692"/>
    </source>
</evidence>
<organism evidence="11 12">
    <name type="scientific">Candidatus Blautia merdigallinarum</name>
    <dbReference type="NCBI Taxonomy" id="2838495"/>
    <lineage>
        <taxon>Bacteria</taxon>
        <taxon>Bacillati</taxon>
        <taxon>Bacillota</taxon>
        <taxon>Clostridia</taxon>
        <taxon>Lachnospirales</taxon>
        <taxon>Lachnospiraceae</taxon>
        <taxon>Blautia</taxon>
    </lineage>
</organism>